<feature type="compositionally biased region" description="Gly residues" evidence="1">
    <location>
        <begin position="83"/>
        <end position="93"/>
    </location>
</feature>
<dbReference type="EMBL" id="JACXYU010000013">
    <property type="protein sequence ID" value="MBD3934085.1"/>
    <property type="molecule type" value="Genomic_DNA"/>
</dbReference>
<dbReference type="Gene3D" id="2.50.20.10">
    <property type="entry name" value="Lipoprotein localisation LolA/LolB/LppX"/>
    <property type="match status" value="1"/>
</dbReference>
<keyword evidence="3" id="KW-1185">Reference proteome</keyword>
<sequence length="419" mass="42520">MEHRPSTSRNKAMRYAVPVAVAAVAAAGVGLVPALADSGDPDLPDITAQELITKIAESDVEQLSGTVELSSDLGIPGLDAASDGGGLFGGHSGGPEEKGEDGGGDPAQGGTDSPADPAGRLTGLLAGDHTLRVALDGPERQRVSVVEDAAEYSLIRNEGELWAYDSASDTAFHAELPEHPEGGEEHGRGGPGSLTPQEAAERALAAVDDSTSVTVDGTTSVAGRDAYVLAIAPKDAPDSTVDAVRIAVDAENGTPLRVTLDARGEGDPVVEAGYTKVDFGKPSAELFDFTPPKGTDVTEADELAEKHGRGMNGLPEGLDGLPGLPGADGADGLGESAEVIGEGWDAVVKIEGPEGLAGGELNSREAQPLLDAFSERVSGEFGEGRVFSTTLVNALITEDGSVYVGAVTKDGLLKAAGTD</sequence>
<dbReference type="AlphaFoldDB" id="A0A927F320"/>
<dbReference type="InterPro" id="IPR029046">
    <property type="entry name" value="LolA/LolB/LppX"/>
</dbReference>
<comment type="caution">
    <text evidence="2">The sequence shown here is derived from an EMBL/GenBank/DDBJ whole genome shotgun (WGS) entry which is preliminary data.</text>
</comment>
<dbReference type="InterPro" id="IPR052944">
    <property type="entry name" value="Sporulation_related"/>
</dbReference>
<evidence type="ECO:0000256" key="1">
    <source>
        <dbReference type="SAM" id="MobiDB-lite"/>
    </source>
</evidence>
<dbReference type="PANTHER" id="PTHR37507:SF2">
    <property type="entry name" value="SPORULATION PROTEIN YDCC"/>
    <property type="match status" value="1"/>
</dbReference>
<accession>A0A927F320</accession>
<proteinExistence type="predicted"/>
<feature type="compositionally biased region" description="Basic and acidic residues" evidence="1">
    <location>
        <begin position="176"/>
        <end position="188"/>
    </location>
</feature>
<protein>
    <submittedName>
        <fullName evidence="2">DUF2092 domain-containing protein</fullName>
    </submittedName>
</protein>
<dbReference type="PANTHER" id="PTHR37507">
    <property type="entry name" value="SPORULATION PROTEIN YDCC"/>
    <property type="match status" value="1"/>
</dbReference>
<dbReference type="Proteomes" id="UP000632289">
    <property type="component" value="Unassembled WGS sequence"/>
</dbReference>
<dbReference type="RefSeq" id="WP_191211368.1">
    <property type="nucleotide sequence ID" value="NZ_BAABKL010000009.1"/>
</dbReference>
<feature type="region of interest" description="Disordered" evidence="1">
    <location>
        <begin position="176"/>
        <end position="195"/>
    </location>
</feature>
<gene>
    <name evidence="2" type="ORF">IF129_21300</name>
</gene>
<organism evidence="2 3">
    <name type="scientific">Streptomyces chumphonensis</name>
    <dbReference type="NCBI Taxonomy" id="1214925"/>
    <lineage>
        <taxon>Bacteria</taxon>
        <taxon>Bacillati</taxon>
        <taxon>Actinomycetota</taxon>
        <taxon>Actinomycetes</taxon>
        <taxon>Kitasatosporales</taxon>
        <taxon>Streptomycetaceae</taxon>
        <taxon>Streptomyces</taxon>
    </lineage>
</organism>
<evidence type="ECO:0000313" key="2">
    <source>
        <dbReference type="EMBL" id="MBD3934085.1"/>
    </source>
</evidence>
<evidence type="ECO:0000313" key="3">
    <source>
        <dbReference type="Proteomes" id="UP000632289"/>
    </source>
</evidence>
<name>A0A927F320_9ACTN</name>
<reference evidence="2" key="1">
    <citation type="submission" date="2020-09" db="EMBL/GenBank/DDBJ databases">
        <title>Secondary metabolite and genome analysis of marine Streptomyces chumphonensis KK1-2T.</title>
        <authorList>
            <person name="Phongsopitanun W."/>
            <person name="Kanchanasin P."/>
            <person name="Pittayakhajonwut P."/>
            <person name="Suwanborirux K."/>
            <person name="Tanasupawat S."/>
        </authorList>
    </citation>
    <scope>NUCLEOTIDE SEQUENCE</scope>
    <source>
        <strain evidence="2">KK1-2</strain>
    </source>
</reference>
<feature type="region of interest" description="Disordered" evidence="1">
    <location>
        <begin position="74"/>
        <end position="122"/>
    </location>
</feature>
<dbReference type="SUPFAM" id="SSF89392">
    <property type="entry name" value="Prokaryotic lipoproteins and lipoprotein localization factors"/>
    <property type="match status" value="1"/>
</dbReference>